<keyword evidence="2" id="KW-1185">Reference proteome</keyword>
<protein>
    <submittedName>
        <fullName evidence="1">Uncharacterized protein</fullName>
    </submittedName>
</protein>
<dbReference type="EMBL" id="SWCJ01000018">
    <property type="protein sequence ID" value="TKB51689.1"/>
    <property type="molecule type" value="Genomic_DNA"/>
</dbReference>
<dbReference type="RefSeq" id="WP_136864778.1">
    <property type="nucleotide sequence ID" value="NZ_SWCJ01000018.1"/>
</dbReference>
<sequence>MTRTYILAIAAAIGFGSAVFSQDSYAISPHCHQQWLDCLTSFPDDQYGICEEVLRFCEAGEITPL</sequence>
<evidence type="ECO:0000313" key="2">
    <source>
        <dbReference type="Proteomes" id="UP000305675"/>
    </source>
</evidence>
<dbReference type="AlphaFoldDB" id="A0A4U1BNM1"/>
<organism evidence="1 2">
    <name type="scientific">Ferrimonas aestuarii</name>
    <dbReference type="NCBI Taxonomy" id="2569539"/>
    <lineage>
        <taxon>Bacteria</taxon>
        <taxon>Pseudomonadati</taxon>
        <taxon>Pseudomonadota</taxon>
        <taxon>Gammaproteobacteria</taxon>
        <taxon>Alteromonadales</taxon>
        <taxon>Ferrimonadaceae</taxon>
        <taxon>Ferrimonas</taxon>
    </lineage>
</organism>
<dbReference type="Proteomes" id="UP000305675">
    <property type="component" value="Unassembled WGS sequence"/>
</dbReference>
<proteinExistence type="predicted"/>
<accession>A0A4U1BNM1</accession>
<reference evidence="1 2" key="1">
    <citation type="submission" date="2019-04" db="EMBL/GenBank/DDBJ databases">
        <authorList>
            <person name="Hwang J.C."/>
        </authorList>
    </citation>
    <scope>NUCLEOTIDE SEQUENCE [LARGE SCALE GENOMIC DNA]</scope>
    <source>
        <strain evidence="1 2">IMCC35002</strain>
    </source>
</reference>
<gene>
    <name evidence="1" type="ORF">FCL42_17780</name>
</gene>
<name>A0A4U1BNM1_9GAMM</name>
<evidence type="ECO:0000313" key="1">
    <source>
        <dbReference type="EMBL" id="TKB51689.1"/>
    </source>
</evidence>
<comment type="caution">
    <text evidence="1">The sequence shown here is derived from an EMBL/GenBank/DDBJ whole genome shotgun (WGS) entry which is preliminary data.</text>
</comment>